<protein>
    <submittedName>
        <fullName evidence="1">Uncharacterized protein</fullName>
    </submittedName>
</protein>
<evidence type="ECO:0000313" key="1">
    <source>
        <dbReference type="EMBL" id="MBB5716945.1"/>
    </source>
</evidence>
<proteinExistence type="predicted"/>
<accession>A0A7W9EW57</accession>
<dbReference type="Proteomes" id="UP000546200">
    <property type="component" value="Unassembled WGS sequence"/>
</dbReference>
<dbReference type="AlphaFoldDB" id="A0A7W9EW57"/>
<comment type="caution">
    <text evidence="1">The sequence shown here is derived from an EMBL/GenBank/DDBJ whole genome shotgun (WGS) entry which is preliminary data.</text>
</comment>
<reference evidence="1 2" key="1">
    <citation type="submission" date="2020-08" db="EMBL/GenBank/DDBJ databases">
        <title>Genomic Encyclopedia of Type Strains, Phase IV (KMG-IV): sequencing the most valuable type-strain genomes for metagenomic binning, comparative biology and taxonomic classification.</title>
        <authorList>
            <person name="Goeker M."/>
        </authorList>
    </citation>
    <scope>NUCLEOTIDE SEQUENCE [LARGE SCALE GENOMIC DNA]</scope>
    <source>
        <strain evidence="1 2">DSM 100044</strain>
    </source>
</reference>
<evidence type="ECO:0000313" key="2">
    <source>
        <dbReference type="Proteomes" id="UP000546200"/>
    </source>
</evidence>
<sequence>MPENEPPISLEARMRALEFIVVMHSLTGLGEHDRAQIARSAENKGAMWKEMAEALDEVERANGIARALTELADLIQRLGVLFGTDKAKNSGNGQQP</sequence>
<dbReference type="RefSeq" id="WP_184060641.1">
    <property type="nucleotide sequence ID" value="NZ_JACIJK010000018.1"/>
</dbReference>
<organism evidence="1 2">
    <name type="scientific">Sphingomonas aerophila</name>
    <dbReference type="NCBI Taxonomy" id="1344948"/>
    <lineage>
        <taxon>Bacteria</taxon>
        <taxon>Pseudomonadati</taxon>
        <taxon>Pseudomonadota</taxon>
        <taxon>Alphaproteobacteria</taxon>
        <taxon>Sphingomonadales</taxon>
        <taxon>Sphingomonadaceae</taxon>
        <taxon>Sphingomonas</taxon>
    </lineage>
</organism>
<name>A0A7W9EW57_9SPHN</name>
<gene>
    <name evidence="1" type="ORF">FHS94_003817</name>
</gene>
<dbReference type="EMBL" id="JACIJK010000018">
    <property type="protein sequence ID" value="MBB5716945.1"/>
    <property type="molecule type" value="Genomic_DNA"/>
</dbReference>
<keyword evidence="2" id="KW-1185">Reference proteome</keyword>